<comment type="caution">
    <text evidence="1">The sequence shown here is derived from an EMBL/GenBank/DDBJ whole genome shotgun (WGS) entry which is preliminary data.</text>
</comment>
<dbReference type="RefSeq" id="WP_194290759.1">
    <property type="nucleotide sequence ID" value="NZ_WEGI01000003.1"/>
</dbReference>
<name>A0A7K0DKZ9_9NOCA</name>
<organism evidence="1 2">
    <name type="scientific">Nocardia aurantia</name>
    <dbReference type="NCBI Taxonomy" id="2585199"/>
    <lineage>
        <taxon>Bacteria</taxon>
        <taxon>Bacillati</taxon>
        <taxon>Actinomycetota</taxon>
        <taxon>Actinomycetes</taxon>
        <taxon>Mycobacteriales</taxon>
        <taxon>Nocardiaceae</taxon>
        <taxon>Nocardia</taxon>
    </lineage>
</organism>
<gene>
    <name evidence="1" type="ORF">NRB56_14910</name>
</gene>
<proteinExistence type="predicted"/>
<dbReference type="Proteomes" id="UP000431401">
    <property type="component" value="Unassembled WGS sequence"/>
</dbReference>
<evidence type="ECO:0000313" key="1">
    <source>
        <dbReference type="EMBL" id="MQY25932.1"/>
    </source>
</evidence>
<dbReference type="AlphaFoldDB" id="A0A7K0DKZ9"/>
<accession>A0A7K0DKZ9</accession>
<sequence>MTSAPATAASFDCPGGTFCGWDGPEGRGAMIVQVDASCVLHDIGNGGVGDRLTSYWNRTGTTVGLYNWTGDYWQLLQSVPDDHRGTLPHDVDNLTDAVSVCD</sequence>
<dbReference type="Pfam" id="PF03995">
    <property type="entry name" value="Inhibitor_I36"/>
    <property type="match status" value="1"/>
</dbReference>
<reference evidence="1 2" key="1">
    <citation type="submission" date="2019-10" db="EMBL/GenBank/DDBJ databases">
        <title>Nocardia macrotermitis sp. nov. and Nocardia aurantia sp. nov., isolated from the gut of fungus growing-termite Macrotermes natalensis.</title>
        <authorList>
            <person name="Benndorf R."/>
            <person name="Schwitalla J."/>
            <person name="Martin K."/>
            <person name="De Beer W."/>
            <person name="Kaster A.-K."/>
            <person name="Vollmers J."/>
            <person name="Poulsen M."/>
            <person name="Beemelmanns C."/>
        </authorList>
    </citation>
    <scope>NUCLEOTIDE SEQUENCE [LARGE SCALE GENOMIC DNA]</scope>
    <source>
        <strain evidence="1 2">RB56</strain>
    </source>
</reference>
<dbReference type="EMBL" id="WEGI01000003">
    <property type="protein sequence ID" value="MQY25932.1"/>
    <property type="molecule type" value="Genomic_DNA"/>
</dbReference>
<keyword evidence="2" id="KW-1185">Reference proteome</keyword>
<protein>
    <recommendedName>
        <fullName evidence="3">Peptidase inhibitor family I36</fullName>
    </recommendedName>
</protein>
<evidence type="ECO:0000313" key="2">
    <source>
        <dbReference type="Proteomes" id="UP000431401"/>
    </source>
</evidence>
<evidence type="ECO:0008006" key="3">
    <source>
        <dbReference type="Google" id="ProtNLM"/>
    </source>
</evidence>